<feature type="transmembrane region" description="Helical" evidence="1">
    <location>
        <begin position="21"/>
        <end position="44"/>
    </location>
</feature>
<gene>
    <name evidence="3" type="ORF">DKG74_10205</name>
</gene>
<reference evidence="3 4" key="1">
    <citation type="submission" date="2018-05" db="EMBL/GenBank/DDBJ databases">
        <title>Zavarzinia sp. HR-AS.</title>
        <authorList>
            <person name="Lee Y."/>
            <person name="Jeon C.O."/>
        </authorList>
    </citation>
    <scope>NUCLEOTIDE SEQUENCE [LARGE SCALE GENOMIC DNA]</scope>
    <source>
        <strain evidence="3 4">HR-AS</strain>
    </source>
</reference>
<organism evidence="3 4">
    <name type="scientific">Zavarzinia aquatilis</name>
    <dbReference type="NCBI Taxonomy" id="2211142"/>
    <lineage>
        <taxon>Bacteria</taxon>
        <taxon>Pseudomonadati</taxon>
        <taxon>Pseudomonadota</taxon>
        <taxon>Alphaproteobacteria</taxon>
        <taxon>Rhodospirillales</taxon>
        <taxon>Zavarziniaceae</taxon>
        <taxon>Zavarzinia</taxon>
    </lineage>
</organism>
<evidence type="ECO:0000259" key="2">
    <source>
        <dbReference type="Pfam" id="PF07811"/>
    </source>
</evidence>
<dbReference type="Pfam" id="PF07811">
    <property type="entry name" value="TadE"/>
    <property type="match status" value="1"/>
</dbReference>
<sequence length="160" mass="17266">MSARLMNDEVEAARGRGGERGATLIEFALISTLMFTLLFGALSYGEILADYVQLRHRLSEIARLVSLGEDATDRLQIFNDIKDDRVAGFMNIPGCSPAFEATSYVAPNSAPIPNSVVGPSITITATYNFGVTGNCRVMPEVFVGLLPNRVRASTSFSVTN</sequence>
<dbReference type="OrthoDB" id="7276678at2"/>
<keyword evidence="4" id="KW-1185">Reference proteome</keyword>
<feature type="domain" description="TadE-like" evidence="2">
    <location>
        <begin position="21"/>
        <end position="63"/>
    </location>
</feature>
<dbReference type="AlphaFoldDB" id="A0A317E995"/>
<protein>
    <recommendedName>
        <fullName evidence="2">TadE-like domain-containing protein</fullName>
    </recommendedName>
</protein>
<dbReference type="EMBL" id="QGLE01000005">
    <property type="protein sequence ID" value="PWR22796.1"/>
    <property type="molecule type" value="Genomic_DNA"/>
</dbReference>
<accession>A0A317E995</accession>
<evidence type="ECO:0000313" key="4">
    <source>
        <dbReference type="Proteomes" id="UP000245461"/>
    </source>
</evidence>
<comment type="caution">
    <text evidence="3">The sequence shown here is derived from an EMBL/GenBank/DDBJ whole genome shotgun (WGS) entry which is preliminary data.</text>
</comment>
<dbReference type="Proteomes" id="UP000245461">
    <property type="component" value="Unassembled WGS sequence"/>
</dbReference>
<keyword evidence="1" id="KW-0472">Membrane</keyword>
<dbReference type="RefSeq" id="WP_109905358.1">
    <property type="nucleotide sequence ID" value="NZ_QGLE01000005.1"/>
</dbReference>
<evidence type="ECO:0000256" key="1">
    <source>
        <dbReference type="SAM" id="Phobius"/>
    </source>
</evidence>
<keyword evidence="1" id="KW-1133">Transmembrane helix</keyword>
<proteinExistence type="predicted"/>
<name>A0A317E995_9PROT</name>
<keyword evidence="1" id="KW-0812">Transmembrane</keyword>
<dbReference type="InterPro" id="IPR012495">
    <property type="entry name" value="TadE-like_dom"/>
</dbReference>
<evidence type="ECO:0000313" key="3">
    <source>
        <dbReference type="EMBL" id="PWR22796.1"/>
    </source>
</evidence>